<feature type="transmembrane region" description="Helical" evidence="5">
    <location>
        <begin position="14"/>
        <end position="36"/>
    </location>
</feature>
<keyword evidence="4 5" id="KW-0472">Membrane</keyword>
<reference evidence="6 7" key="1">
    <citation type="journal article" date="2024" name="G3 (Bethesda)">
        <title>Genome assembly of Hibiscus sabdariffa L. provides insights into metabolisms of medicinal natural products.</title>
        <authorList>
            <person name="Kim T."/>
        </authorList>
    </citation>
    <scope>NUCLEOTIDE SEQUENCE [LARGE SCALE GENOMIC DNA]</scope>
    <source>
        <strain evidence="6">TK-2024</strain>
        <tissue evidence="6">Old leaves</tissue>
    </source>
</reference>
<gene>
    <name evidence="6" type="ORF">V6N12_006464</name>
</gene>
<feature type="transmembrane region" description="Helical" evidence="5">
    <location>
        <begin position="77"/>
        <end position="94"/>
    </location>
</feature>
<evidence type="ECO:0000256" key="2">
    <source>
        <dbReference type="ARBA" id="ARBA00022692"/>
    </source>
</evidence>
<dbReference type="InterPro" id="IPR005178">
    <property type="entry name" value="Ostalpha/TMEM184C"/>
</dbReference>
<keyword evidence="7" id="KW-1185">Reference proteome</keyword>
<evidence type="ECO:0000256" key="4">
    <source>
        <dbReference type="ARBA" id="ARBA00023136"/>
    </source>
</evidence>
<evidence type="ECO:0000256" key="3">
    <source>
        <dbReference type="ARBA" id="ARBA00022989"/>
    </source>
</evidence>
<evidence type="ECO:0000256" key="1">
    <source>
        <dbReference type="ARBA" id="ARBA00004141"/>
    </source>
</evidence>
<keyword evidence="3 5" id="KW-1133">Transmembrane helix</keyword>
<dbReference type="PANTHER" id="PTHR23423">
    <property type="entry name" value="ORGANIC SOLUTE TRANSPORTER-RELATED"/>
    <property type="match status" value="1"/>
</dbReference>
<keyword evidence="2 5" id="KW-0812">Transmembrane</keyword>
<evidence type="ECO:0000313" key="7">
    <source>
        <dbReference type="Proteomes" id="UP001472677"/>
    </source>
</evidence>
<proteinExistence type="predicted"/>
<name>A0ABR2EYX7_9ROSI</name>
<comment type="subcellular location">
    <subcellularLocation>
        <location evidence="1">Membrane</location>
        <topology evidence="1">Multi-pass membrane protein</topology>
    </subcellularLocation>
</comment>
<feature type="transmembrane region" description="Helical" evidence="5">
    <location>
        <begin position="48"/>
        <end position="71"/>
    </location>
</feature>
<dbReference type="Proteomes" id="UP001472677">
    <property type="component" value="Unassembled WGS sequence"/>
</dbReference>
<dbReference type="Pfam" id="PF03619">
    <property type="entry name" value="Solute_trans_a"/>
    <property type="match status" value="1"/>
</dbReference>
<evidence type="ECO:0000256" key="5">
    <source>
        <dbReference type="SAM" id="Phobius"/>
    </source>
</evidence>
<evidence type="ECO:0000313" key="6">
    <source>
        <dbReference type="EMBL" id="KAK8567896.1"/>
    </source>
</evidence>
<organism evidence="6 7">
    <name type="scientific">Hibiscus sabdariffa</name>
    <name type="common">roselle</name>
    <dbReference type="NCBI Taxonomy" id="183260"/>
    <lineage>
        <taxon>Eukaryota</taxon>
        <taxon>Viridiplantae</taxon>
        <taxon>Streptophyta</taxon>
        <taxon>Embryophyta</taxon>
        <taxon>Tracheophyta</taxon>
        <taxon>Spermatophyta</taxon>
        <taxon>Magnoliopsida</taxon>
        <taxon>eudicotyledons</taxon>
        <taxon>Gunneridae</taxon>
        <taxon>Pentapetalae</taxon>
        <taxon>rosids</taxon>
        <taxon>malvids</taxon>
        <taxon>Malvales</taxon>
        <taxon>Malvaceae</taxon>
        <taxon>Malvoideae</taxon>
        <taxon>Hibiscus</taxon>
    </lineage>
</organism>
<protein>
    <submittedName>
        <fullName evidence="6">Uncharacterized protein</fullName>
    </submittedName>
</protein>
<dbReference type="EMBL" id="JBBPBM010000009">
    <property type="protein sequence ID" value="KAK8567896.1"/>
    <property type="molecule type" value="Genomic_DNA"/>
</dbReference>
<comment type="caution">
    <text evidence="6">The sequence shown here is derived from an EMBL/GenBank/DDBJ whole genome shotgun (WGS) entry which is preliminary data.</text>
</comment>
<sequence length="157" mass="17698">MNITDYLLGYSPPVWATLIAGVFVVISLSLSMYLIFEHLSSYKNPEEQKFLIGVVLMVPCYAVESVSLANLDYFSSLYHWCIHQLVLIVRYYVIAMNHLRCIALEDTSLVAWTFQHFALSFQPLLVLLKQGPGCDFQPLPLALATNSGSTLRAKNVH</sequence>
<accession>A0ABR2EYX7</accession>